<evidence type="ECO:0000259" key="8">
    <source>
        <dbReference type="Pfam" id="PF25997"/>
    </source>
</evidence>
<dbReference type="EMBL" id="LIUT01000005">
    <property type="protein sequence ID" value="KOR82013.1"/>
    <property type="molecule type" value="Genomic_DNA"/>
</dbReference>
<dbReference type="OrthoDB" id="9811754at2"/>
<dbReference type="InterPro" id="IPR011053">
    <property type="entry name" value="Single_hybrid_motif"/>
</dbReference>
<evidence type="ECO:0000259" key="7">
    <source>
        <dbReference type="Pfam" id="PF25963"/>
    </source>
</evidence>
<feature type="domain" description="p-hydroxybenzoic acid efflux pump subunit AaeA-like beta-barrel" evidence="7">
    <location>
        <begin position="119"/>
        <end position="210"/>
    </location>
</feature>
<accession>A0A0M1NIC5</accession>
<dbReference type="GO" id="GO:0016020">
    <property type="term" value="C:membrane"/>
    <property type="evidence" value="ECO:0007669"/>
    <property type="project" value="UniProtKB-SubCell"/>
</dbReference>
<dbReference type="AlphaFoldDB" id="A0A0M1NIC5"/>
<sequence length="211" mass="22429">MNSRALLVNVLVVVIVLALGGGAIYYYNQTSNYVKTDNAQVTGQAVSINAPAAGTLTNWNGQVGHHYQTGEVVGSINAQGTKMNITFPLSSTIVQQSAIPHTYVAPGTTLARAFNLNNLWISANIEETKLDQIKVGQTVDVYVDAFPGTTLTGKIDQIGLATASTFSMFPTTNSNANYTKVTQVVPIIITIEGYKGLGLVPGMNATVRIHI</sequence>
<dbReference type="InterPro" id="IPR058635">
    <property type="entry name" value="BSH_YhbJ"/>
</dbReference>
<gene>
    <name evidence="9" type="ORF">AM231_20835</name>
</gene>
<comment type="similarity">
    <text evidence="2">Belongs to the membrane fusion protein (MFP) (TC 8.A.1) family.</text>
</comment>
<evidence type="ECO:0000256" key="6">
    <source>
        <dbReference type="SAM" id="Phobius"/>
    </source>
</evidence>
<organism evidence="9 10">
    <name type="scientific">Paenibacillus solani</name>
    <dbReference type="NCBI Taxonomy" id="1705565"/>
    <lineage>
        <taxon>Bacteria</taxon>
        <taxon>Bacillati</taxon>
        <taxon>Bacillota</taxon>
        <taxon>Bacilli</taxon>
        <taxon>Bacillales</taxon>
        <taxon>Paenibacillaceae</taxon>
        <taxon>Paenibacillus</taxon>
    </lineage>
</organism>
<name>A0A0M1NIC5_9BACL</name>
<dbReference type="Proteomes" id="UP000036932">
    <property type="component" value="Unassembled WGS sequence"/>
</dbReference>
<keyword evidence="4 6" id="KW-1133">Transmembrane helix</keyword>
<evidence type="ECO:0000256" key="1">
    <source>
        <dbReference type="ARBA" id="ARBA00004167"/>
    </source>
</evidence>
<keyword evidence="5 6" id="KW-0472">Membrane</keyword>
<evidence type="ECO:0000256" key="4">
    <source>
        <dbReference type="ARBA" id="ARBA00022989"/>
    </source>
</evidence>
<evidence type="ECO:0000313" key="9">
    <source>
        <dbReference type="EMBL" id="KOR82013.1"/>
    </source>
</evidence>
<evidence type="ECO:0000256" key="3">
    <source>
        <dbReference type="ARBA" id="ARBA00022692"/>
    </source>
</evidence>
<dbReference type="Pfam" id="PF25963">
    <property type="entry name" value="Beta-barrel_AAEA"/>
    <property type="match status" value="1"/>
</dbReference>
<dbReference type="Gene3D" id="2.40.30.170">
    <property type="match status" value="1"/>
</dbReference>
<dbReference type="InterPro" id="IPR058634">
    <property type="entry name" value="AaeA-lik-b-barrel"/>
</dbReference>
<dbReference type="SUPFAM" id="SSF51230">
    <property type="entry name" value="Single hybrid motif"/>
    <property type="match status" value="1"/>
</dbReference>
<evidence type="ECO:0000313" key="10">
    <source>
        <dbReference type="Proteomes" id="UP000036932"/>
    </source>
</evidence>
<dbReference type="PATRIC" id="fig|1705565.3.peg.86"/>
<dbReference type="RefSeq" id="WP_054404340.1">
    <property type="nucleotide sequence ID" value="NZ_LIUT01000005.1"/>
</dbReference>
<keyword evidence="10" id="KW-1185">Reference proteome</keyword>
<reference evidence="10" key="1">
    <citation type="submission" date="2015-08" db="EMBL/GenBank/DDBJ databases">
        <title>Genome sequencing project for genomic taxonomy and phylogenomics of Bacillus-like bacteria.</title>
        <authorList>
            <person name="Liu B."/>
            <person name="Wang J."/>
            <person name="Zhu Y."/>
            <person name="Liu G."/>
            <person name="Chen Q."/>
            <person name="Chen Z."/>
            <person name="Lan J."/>
            <person name="Che J."/>
            <person name="Ge C."/>
            <person name="Shi H."/>
            <person name="Pan Z."/>
            <person name="Liu X."/>
        </authorList>
    </citation>
    <scope>NUCLEOTIDE SEQUENCE [LARGE SCALE GENOMIC DNA]</scope>
    <source>
        <strain evidence="10">FJAT-22460</strain>
    </source>
</reference>
<comment type="subcellular location">
    <subcellularLocation>
        <location evidence="1">Membrane</location>
        <topology evidence="1">Single-pass membrane protein</topology>
    </subcellularLocation>
</comment>
<evidence type="ECO:0000256" key="5">
    <source>
        <dbReference type="ARBA" id="ARBA00023136"/>
    </source>
</evidence>
<evidence type="ECO:0000256" key="2">
    <source>
        <dbReference type="ARBA" id="ARBA00009477"/>
    </source>
</evidence>
<dbReference type="PANTHER" id="PTHR30386">
    <property type="entry name" value="MEMBRANE FUSION SUBUNIT OF EMRAB-TOLC MULTIDRUG EFFLUX PUMP"/>
    <property type="match status" value="1"/>
</dbReference>
<dbReference type="InterPro" id="IPR050739">
    <property type="entry name" value="MFP"/>
</dbReference>
<feature type="transmembrane region" description="Helical" evidence="6">
    <location>
        <begin position="6"/>
        <end position="27"/>
    </location>
</feature>
<dbReference type="PANTHER" id="PTHR30386:SF26">
    <property type="entry name" value="TRANSPORT PROTEIN COMB"/>
    <property type="match status" value="1"/>
</dbReference>
<keyword evidence="3 6" id="KW-0812">Transmembrane</keyword>
<dbReference type="Pfam" id="PF25997">
    <property type="entry name" value="BSH_YhbJ"/>
    <property type="match status" value="1"/>
</dbReference>
<proteinExistence type="inferred from homology"/>
<feature type="domain" description="YhbJ barrel-sandwich hybrid" evidence="8">
    <location>
        <begin position="46"/>
        <end position="113"/>
    </location>
</feature>
<comment type="caution">
    <text evidence="9">The sequence shown here is derived from an EMBL/GenBank/DDBJ whole genome shotgun (WGS) entry which is preliminary data.</text>
</comment>
<protein>
    <submittedName>
        <fullName evidence="9">Multidrug transporter</fullName>
    </submittedName>
</protein>